<organism evidence="2 3">
    <name type="scientific">Fusarium denticulatum</name>
    <dbReference type="NCBI Taxonomy" id="48507"/>
    <lineage>
        <taxon>Eukaryota</taxon>
        <taxon>Fungi</taxon>
        <taxon>Dikarya</taxon>
        <taxon>Ascomycota</taxon>
        <taxon>Pezizomycotina</taxon>
        <taxon>Sordariomycetes</taxon>
        <taxon>Hypocreomycetidae</taxon>
        <taxon>Hypocreales</taxon>
        <taxon>Nectriaceae</taxon>
        <taxon>Fusarium</taxon>
        <taxon>Fusarium fujikuroi species complex</taxon>
    </lineage>
</organism>
<feature type="compositionally biased region" description="Polar residues" evidence="1">
    <location>
        <begin position="295"/>
        <end position="324"/>
    </location>
</feature>
<feature type="region of interest" description="Disordered" evidence="1">
    <location>
        <begin position="154"/>
        <end position="187"/>
    </location>
</feature>
<comment type="caution">
    <text evidence="2">The sequence shown here is derived from an EMBL/GenBank/DDBJ whole genome shotgun (WGS) entry which is preliminary data.</text>
</comment>
<protein>
    <submittedName>
        <fullName evidence="2">Uncharacterized protein</fullName>
    </submittedName>
</protein>
<feature type="region of interest" description="Disordered" evidence="1">
    <location>
        <begin position="208"/>
        <end position="262"/>
    </location>
</feature>
<evidence type="ECO:0000256" key="1">
    <source>
        <dbReference type="SAM" id="MobiDB-lite"/>
    </source>
</evidence>
<name>A0A8H5X8X7_9HYPO</name>
<dbReference type="AlphaFoldDB" id="A0A8H5X8X7"/>
<dbReference type="Proteomes" id="UP000562682">
    <property type="component" value="Unassembled WGS sequence"/>
</dbReference>
<gene>
    <name evidence="2" type="ORF">FDENT_5191</name>
</gene>
<dbReference type="EMBL" id="JAAOAK010000127">
    <property type="protein sequence ID" value="KAF5687901.1"/>
    <property type="molecule type" value="Genomic_DNA"/>
</dbReference>
<feature type="region of interest" description="Disordered" evidence="1">
    <location>
        <begin position="279"/>
        <end position="324"/>
    </location>
</feature>
<reference evidence="2 3" key="1">
    <citation type="submission" date="2020-05" db="EMBL/GenBank/DDBJ databases">
        <title>Identification and distribution of gene clusters putatively required for synthesis of sphingolipid metabolism inhibitors in phylogenetically diverse species of the filamentous fungus Fusarium.</title>
        <authorList>
            <person name="Kim H.-S."/>
            <person name="Busman M."/>
            <person name="Brown D.W."/>
            <person name="Divon H."/>
            <person name="Uhlig S."/>
            <person name="Proctor R.H."/>
        </authorList>
    </citation>
    <scope>NUCLEOTIDE SEQUENCE [LARGE SCALE GENOMIC DNA]</scope>
    <source>
        <strain evidence="2 3">NRRL 25311</strain>
    </source>
</reference>
<keyword evidence="3" id="KW-1185">Reference proteome</keyword>
<feature type="compositionally biased region" description="Polar residues" evidence="1">
    <location>
        <begin position="211"/>
        <end position="224"/>
    </location>
</feature>
<sequence>MSEVAHPAIAKSEALKALVEQWILEISEIKSPEREYSEKRQLLLSNYNNELGQLRQHSPDPNEYARRSDAILQQAGDIRELEIQYQSSVTLLERQFGEHLETAYKRLACDLFQTLGDTLSDHSVSNVLNRCLRPKEPTGEAGDVQEESIAVLNAQNDPGTGPDIPVEVPIDLEGGQSRVSPPIAGNSGHQIQTLAQASDLTRARVSVPGDTLNQRQSAVRQTPPVQERESASQSNLVTDGRGATSPLAAQAPNPSPTTGASRLSENVIGTHAKSNTITIPASETNFGGTARGDRWQTSQTQDQSVPSAEWTGNQNNTSPGHQPTDSLVVHLRGPLKRLQPEATNREQKRQKLPIIACPDVSEEPDVPEERVIDFDQVFQDGNAQTKYIIVQYPPEFRHWYILECKEHNKHFHKDPIRGASRHLMGQEHGLNGGHSFAVRMLGTRVLHCNEKLAAKNNRVTRESFPYVAGPMGVTPGNRTKENPTQNVEIIPVVGEIYAAKFPKQSHTYAVLVLPWTAFDHFPYMKQLLRDTPSCYLFDKAVDQYPRGWAKEYEDGGRRVKDRVYPVVYFHKEDFPVQCDIGWVPLTSFKVYDPEHTGVVCSKIVDRYLRNKDPRLAAIDEYSANNSIIVLDGDDDEEQVELPQIENRNVDQRALCTSDSQSGGVHVSRSHIHIQDTCNTSGSTARIGYPFVSGGSEDMGTVGSGTASHAATLTSKHPTGSVVELGEIHAESTNGDRPDPQRFYAHSLRSLRPPQNEDIEAVAAETREALGPDIGSHVRWCDEVLQKS</sequence>
<evidence type="ECO:0000313" key="2">
    <source>
        <dbReference type="EMBL" id="KAF5687901.1"/>
    </source>
</evidence>
<evidence type="ECO:0000313" key="3">
    <source>
        <dbReference type="Proteomes" id="UP000562682"/>
    </source>
</evidence>
<proteinExistence type="predicted"/>
<accession>A0A8H5X8X7</accession>